<protein>
    <submittedName>
        <fullName evidence="1">Uncharacterized protein</fullName>
    </submittedName>
</protein>
<sequence length="66" mass="6996">MAELTLRITGRELPGSACGEYRHIHVGTQRGKDPDQLVPADAAEAVFEIPVETVTASDGTADFRGA</sequence>
<keyword evidence="2" id="KW-1185">Reference proteome</keyword>
<accession>A0A2R4T0K3</accession>
<evidence type="ECO:0000313" key="2">
    <source>
        <dbReference type="Proteomes" id="UP000244201"/>
    </source>
</evidence>
<dbReference type="OrthoDB" id="3783022at2"/>
<reference evidence="1 2" key="1">
    <citation type="submission" date="2018-01" db="EMBL/GenBank/DDBJ databases">
        <title>Complete genome sequence of Streptomyces lunaelactis MM109T, a Ferroverdin A producer isolated from cave moonmilk deposits.</title>
        <authorList>
            <person name="Naome A."/>
            <person name="Martinet L."/>
            <person name="Maciejewska M."/>
            <person name="Anderssen S."/>
            <person name="Adam D."/>
            <person name="Tenconi E."/>
            <person name="Deflandre B."/>
            <person name="Arguelles-Arias A."/>
            <person name="Calusinska M."/>
            <person name="Copieters W."/>
            <person name="Karim L."/>
            <person name="Hanikenne M."/>
            <person name="Baurain D."/>
            <person name="van Wezel G."/>
            <person name="Smargiasso N."/>
            <person name="de Pauw E."/>
            <person name="Delfosse P."/>
            <person name="Rigali S."/>
        </authorList>
    </citation>
    <scope>NUCLEOTIDE SEQUENCE [LARGE SCALE GENOMIC DNA]</scope>
    <source>
        <strain evidence="1 2">MM109</strain>
    </source>
</reference>
<evidence type="ECO:0000313" key="1">
    <source>
        <dbReference type="EMBL" id="AVZ72656.1"/>
    </source>
</evidence>
<dbReference type="RefSeq" id="WP_108148338.1">
    <property type="nucleotide sequence ID" value="NZ_CP026304.1"/>
</dbReference>
<name>A0A2R4T0K3_9ACTN</name>
<dbReference type="Proteomes" id="UP000244201">
    <property type="component" value="Chromosome"/>
</dbReference>
<proteinExistence type="predicted"/>
<dbReference type="InterPro" id="IPR046032">
    <property type="entry name" value="DUF5990"/>
</dbReference>
<dbReference type="Pfam" id="PF19452">
    <property type="entry name" value="DUF5990"/>
    <property type="match status" value="1"/>
</dbReference>
<gene>
    <name evidence="1" type="ORF">SLUN_11090</name>
</gene>
<organism evidence="1 2">
    <name type="scientific">Streptomyces lunaelactis</name>
    <dbReference type="NCBI Taxonomy" id="1535768"/>
    <lineage>
        <taxon>Bacteria</taxon>
        <taxon>Bacillati</taxon>
        <taxon>Actinomycetota</taxon>
        <taxon>Actinomycetes</taxon>
        <taxon>Kitasatosporales</taxon>
        <taxon>Streptomycetaceae</taxon>
        <taxon>Streptomyces</taxon>
    </lineage>
</organism>
<dbReference type="KEGG" id="slk:SLUN_11090"/>
<dbReference type="AlphaFoldDB" id="A0A2R4T0K3"/>
<dbReference type="EMBL" id="CP026304">
    <property type="protein sequence ID" value="AVZ72656.1"/>
    <property type="molecule type" value="Genomic_DNA"/>
</dbReference>
<dbReference type="GeneID" id="55655805"/>